<accession>A0A067T8J0</accession>
<feature type="compositionally biased region" description="Polar residues" evidence="1">
    <location>
        <begin position="286"/>
        <end position="320"/>
    </location>
</feature>
<dbReference type="PANTHER" id="PTHR28027:SF2">
    <property type="entry name" value="TRANSCRIPTIONAL REGULATOR MIT1"/>
    <property type="match status" value="1"/>
</dbReference>
<sequence>MTSNPDVPPFTGYVETTVNALRLIHAARQGVIPRITRRLNDSERRSMIKSGAVFVFSVEESGIKRWTDGLLWSPSRIVGNFLVYREINERTSSRGNHKKPYPSDDSPTRALPRKSSPEQMSVGFIKSHGALDHGTFKAGGLVKKTITVTIEGSDLHLISYYTPEDIRSGRLKRPSSRSDIMSLYMPPDIFRLTNFRVPPKIERGPDGKPRLMSFLIARSNSENEDVETVDCKVEDQGYNIPASPTWSNHSPTTPVENGFGGNAMYPLGPGQGNGGSNGYGRGNQNERWSSQNDSNSILGSVQRQDMNWSPTISTLSSGHSMSRRRESNHLQSDTWPSIHSQSTTRWQAPPHEPASSSSANGLYQDRSRARSSHPYEDGQIVNRRDNDSAQHNLPVRYTHPNGTREGALQRLHWHSRDTPDHPRDLRRAPQSNSSFSPSPTMPFTAQGYHTTYSSPWTSPDANLLTTPTLHSIATQPAISYDGTYTSHAASASISSPEEYASVEDYQDS</sequence>
<feature type="region of interest" description="Disordered" evidence="1">
    <location>
        <begin position="486"/>
        <end position="508"/>
    </location>
</feature>
<dbReference type="Proteomes" id="UP000027222">
    <property type="component" value="Unassembled WGS sequence"/>
</dbReference>
<feature type="region of interest" description="Disordered" evidence="1">
    <location>
        <begin position="240"/>
        <end position="446"/>
    </location>
</feature>
<keyword evidence="3" id="KW-1185">Reference proteome</keyword>
<proteinExistence type="predicted"/>
<dbReference type="GO" id="GO:0003677">
    <property type="term" value="F:DNA binding"/>
    <property type="evidence" value="ECO:0007669"/>
    <property type="project" value="TreeGrafter"/>
</dbReference>
<reference evidence="3" key="1">
    <citation type="journal article" date="2014" name="Proc. Natl. Acad. Sci. U.S.A.">
        <title>Extensive sampling of basidiomycete genomes demonstrates inadequacy of the white-rot/brown-rot paradigm for wood decay fungi.</title>
        <authorList>
            <person name="Riley R."/>
            <person name="Salamov A.A."/>
            <person name="Brown D.W."/>
            <person name="Nagy L.G."/>
            <person name="Floudas D."/>
            <person name="Held B.W."/>
            <person name="Levasseur A."/>
            <person name="Lombard V."/>
            <person name="Morin E."/>
            <person name="Otillar R."/>
            <person name="Lindquist E.A."/>
            <person name="Sun H."/>
            <person name="LaButti K.M."/>
            <person name="Schmutz J."/>
            <person name="Jabbour D."/>
            <person name="Luo H."/>
            <person name="Baker S.E."/>
            <person name="Pisabarro A.G."/>
            <person name="Walton J.D."/>
            <person name="Blanchette R.A."/>
            <person name="Henrissat B."/>
            <person name="Martin F."/>
            <person name="Cullen D."/>
            <person name="Hibbett D.S."/>
            <person name="Grigoriev I.V."/>
        </authorList>
    </citation>
    <scope>NUCLEOTIDE SEQUENCE [LARGE SCALE GENOMIC DNA]</scope>
    <source>
        <strain evidence="3">CBS 339.88</strain>
    </source>
</reference>
<evidence type="ECO:0008006" key="4">
    <source>
        <dbReference type="Google" id="ProtNLM"/>
    </source>
</evidence>
<feature type="compositionally biased region" description="Basic and acidic residues" evidence="1">
    <location>
        <begin position="414"/>
        <end position="427"/>
    </location>
</feature>
<dbReference type="PANTHER" id="PTHR28027">
    <property type="entry name" value="TRANSCRIPTIONAL REGULATOR MIT1"/>
    <property type="match status" value="1"/>
</dbReference>
<dbReference type="OrthoDB" id="5572844at2759"/>
<dbReference type="Pfam" id="PF09729">
    <property type="entry name" value="Gti1_Pac2"/>
    <property type="match status" value="1"/>
</dbReference>
<feature type="compositionally biased region" description="Polar residues" evidence="1">
    <location>
        <begin position="242"/>
        <end position="255"/>
    </location>
</feature>
<dbReference type="EMBL" id="KL142374">
    <property type="protein sequence ID" value="KDR78687.1"/>
    <property type="molecule type" value="Genomic_DNA"/>
</dbReference>
<dbReference type="InterPro" id="IPR018608">
    <property type="entry name" value="Gti1/Pac2"/>
</dbReference>
<dbReference type="HOGENOM" id="CLU_043972_0_0_1"/>
<feature type="compositionally biased region" description="Polar residues" evidence="1">
    <location>
        <begin position="486"/>
        <end position="495"/>
    </location>
</feature>
<evidence type="ECO:0000313" key="2">
    <source>
        <dbReference type="EMBL" id="KDR78687.1"/>
    </source>
</evidence>
<dbReference type="AlphaFoldDB" id="A0A067T8J0"/>
<organism evidence="2 3">
    <name type="scientific">Galerina marginata (strain CBS 339.88)</name>
    <dbReference type="NCBI Taxonomy" id="685588"/>
    <lineage>
        <taxon>Eukaryota</taxon>
        <taxon>Fungi</taxon>
        <taxon>Dikarya</taxon>
        <taxon>Basidiomycota</taxon>
        <taxon>Agaricomycotina</taxon>
        <taxon>Agaricomycetes</taxon>
        <taxon>Agaricomycetidae</taxon>
        <taxon>Agaricales</taxon>
        <taxon>Agaricineae</taxon>
        <taxon>Strophariaceae</taxon>
        <taxon>Galerina</taxon>
    </lineage>
</organism>
<protein>
    <recommendedName>
        <fullName evidence="4">Gti1/Pac2 family protein</fullName>
    </recommendedName>
</protein>
<feature type="region of interest" description="Disordered" evidence="1">
    <location>
        <begin position="92"/>
        <end position="119"/>
    </location>
</feature>
<feature type="compositionally biased region" description="Gly residues" evidence="1">
    <location>
        <begin position="269"/>
        <end position="281"/>
    </location>
</feature>
<evidence type="ECO:0000256" key="1">
    <source>
        <dbReference type="SAM" id="MobiDB-lite"/>
    </source>
</evidence>
<feature type="compositionally biased region" description="Low complexity" evidence="1">
    <location>
        <begin position="429"/>
        <end position="442"/>
    </location>
</feature>
<gene>
    <name evidence="2" type="ORF">GALMADRAFT_93756</name>
</gene>
<feature type="compositionally biased region" description="Basic and acidic residues" evidence="1">
    <location>
        <begin position="365"/>
        <end position="388"/>
    </location>
</feature>
<evidence type="ECO:0000313" key="3">
    <source>
        <dbReference type="Proteomes" id="UP000027222"/>
    </source>
</evidence>
<name>A0A067T8J0_GALM3</name>
<feature type="compositionally biased region" description="Polar residues" evidence="1">
    <location>
        <begin position="329"/>
        <end position="346"/>
    </location>
</feature>